<protein>
    <recommendedName>
        <fullName evidence="1">NAD(P)-binding domain-containing protein</fullName>
    </recommendedName>
</protein>
<dbReference type="PANTHER" id="PTHR15020">
    <property type="entry name" value="FLAVIN REDUCTASE-RELATED"/>
    <property type="match status" value="1"/>
</dbReference>
<dbReference type="SUPFAM" id="SSF51735">
    <property type="entry name" value="NAD(P)-binding Rossmann-fold domains"/>
    <property type="match status" value="1"/>
</dbReference>
<dbReference type="InterPro" id="IPR016040">
    <property type="entry name" value="NAD(P)-bd_dom"/>
</dbReference>
<feature type="domain" description="NAD(P)-binding" evidence="1">
    <location>
        <begin position="7"/>
        <end position="191"/>
    </location>
</feature>
<dbReference type="GeneID" id="303305447"/>
<dbReference type="InterPro" id="IPR036291">
    <property type="entry name" value="NAD(P)-bd_dom_sf"/>
</dbReference>
<reference evidence="3" key="1">
    <citation type="journal article" date="2019" name="Int. J. Syst. Evol. Microbiol.">
        <title>The Global Catalogue of Microorganisms (GCM) 10K type strain sequencing project: providing services to taxonomists for standard genome sequencing and annotation.</title>
        <authorList>
            <consortium name="The Broad Institute Genomics Platform"/>
            <consortium name="The Broad Institute Genome Sequencing Center for Infectious Disease"/>
            <person name="Wu L."/>
            <person name="Ma J."/>
        </authorList>
    </citation>
    <scope>NUCLEOTIDE SEQUENCE [LARGE SCALE GENOMIC DNA]</scope>
    <source>
        <strain evidence="3">CGMCC 1.3685</strain>
    </source>
</reference>
<evidence type="ECO:0000259" key="1">
    <source>
        <dbReference type="Pfam" id="PF13460"/>
    </source>
</evidence>
<dbReference type="Gene3D" id="3.40.50.720">
    <property type="entry name" value="NAD(P)-binding Rossmann-like Domain"/>
    <property type="match status" value="1"/>
</dbReference>
<dbReference type="PANTHER" id="PTHR15020:SF50">
    <property type="entry name" value="UPF0659 PROTEIN YMR090W"/>
    <property type="match status" value="1"/>
</dbReference>
<keyword evidence="3" id="KW-1185">Reference proteome</keyword>
<name>A0ABQ2DS94_9MICC</name>
<accession>A0ABQ2DS94</accession>
<dbReference type="Proteomes" id="UP000606115">
    <property type="component" value="Unassembled WGS sequence"/>
</dbReference>
<sequence length="204" mass="20855">MKITVVGGSKGTGAQFAKLAHQAGHAVTVLSRSGQAPSGVRALAGDATDAQVVRDAVAGADAVVLTVGAAKKVPHQRALITQTVIAAMHDAGVRRLVVQSSLGAGNSGSQMPGFLRFAMLLMLAKPLADHNTQENYVSSSGLDWTIVRPTGLTNKEATGSWKALTVSDAGMLGGTITRSDLAAFLLHTLDDKSSIGQTIGISNG</sequence>
<dbReference type="Pfam" id="PF13460">
    <property type="entry name" value="NAD_binding_10"/>
    <property type="match status" value="1"/>
</dbReference>
<dbReference type="RefSeq" id="WP_188686943.1">
    <property type="nucleotide sequence ID" value="NZ_BMKX01000009.1"/>
</dbReference>
<evidence type="ECO:0000313" key="3">
    <source>
        <dbReference type="Proteomes" id="UP000606115"/>
    </source>
</evidence>
<evidence type="ECO:0000313" key="2">
    <source>
        <dbReference type="EMBL" id="GGJ70058.1"/>
    </source>
</evidence>
<dbReference type="EMBL" id="BMKX01000009">
    <property type="protein sequence ID" value="GGJ70058.1"/>
    <property type="molecule type" value="Genomic_DNA"/>
</dbReference>
<proteinExistence type="predicted"/>
<organism evidence="2 3">
    <name type="scientific">Glutamicibacter ardleyensis</name>
    <dbReference type="NCBI Taxonomy" id="225894"/>
    <lineage>
        <taxon>Bacteria</taxon>
        <taxon>Bacillati</taxon>
        <taxon>Actinomycetota</taxon>
        <taxon>Actinomycetes</taxon>
        <taxon>Micrococcales</taxon>
        <taxon>Micrococcaceae</taxon>
        <taxon>Glutamicibacter</taxon>
    </lineage>
</organism>
<gene>
    <name evidence="2" type="ORF">GCM10007173_31120</name>
</gene>
<comment type="caution">
    <text evidence="2">The sequence shown here is derived from an EMBL/GenBank/DDBJ whole genome shotgun (WGS) entry which is preliminary data.</text>
</comment>